<organism evidence="8 9">
    <name type="scientific">Prunus yedoensis var. nudiflora</name>
    <dbReference type="NCBI Taxonomy" id="2094558"/>
    <lineage>
        <taxon>Eukaryota</taxon>
        <taxon>Viridiplantae</taxon>
        <taxon>Streptophyta</taxon>
        <taxon>Embryophyta</taxon>
        <taxon>Tracheophyta</taxon>
        <taxon>Spermatophyta</taxon>
        <taxon>Magnoliopsida</taxon>
        <taxon>eudicotyledons</taxon>
        <taxon>Gunneridae</taxon>
        <taxon>Pentapetalae</taxon>
        <taxon>rosids</taxon>
        <taxon>fabids</taxon>
        <taxon>Rosales</taxon>
        <taxon>Rosaceae</taxon>
        <taxon>Amygdaloideae</taxon>
        <taxon>Amygdaleae</taxon>
        <taxon>Prunus</taxon>
    </lineage>
</organism>
<dbReference type="EC" id="5.4.99.5" evidence="3"/>
<reference evidence="8 9" key="1">
    <citation type="submission" date="2018-02" db="EMBL/GenBank/DDBJ databases">
        <title>Draft genome of wild Prunus yedoensis var. nudiflora.</title>
        <authorList>
            <person name="Baek S."/>
            <person name="Kim J.-H."/>
            <person name="Choi K."/>
            <person name="Kim G.-B."/>
            <person name="Cho A."/>
            <person name="Jang H."/>
            <person name="Shin C.-H."/>
            <person name="Yu H.-J."/>
            <person name="Mun J.-H."/>
        </authorList>
    </citation>
    <scope>NUCLEOTIDE SEQUENCE [LARGE SCALE GENOMIC DNA]</scope>
    <source>
        <strain evidence="9">cv. Jeju island</strain>
        <tissue evidence="8">Leaf</tissue>
    </source>
</reference>
<dbReference type="GO" id="GO:0004106">
    <property type="term" value="F:chorismate mutase activity"/>
    <property type="evidence" value="ECO:0007669"/>
    <property type="project" value="UniProtKB-EC"/>
</dbReference>
<dbReference type="SUPFAM" id="SSF48600">
    <property type="entry name" value="Chorismate mutase II"/>
    <property type="match status" value="1"/>
</dbReference>
<evidence type="ECO:0000256" key="4">
    <source>
        <dbReference type="ARBA" id="ARBA00022605"/>
    </source>
</evidence>
<evidence type="ECO:0000256" key="5">
    <source>
        <dbReference type="ARBA" id="ARBA00023141"/>
    </source>
</evidence>
<dbReference type="FunFam" id="1.10.590.10:FF:000001">
    <property type="entry name" value="Chorismate mutase"/>
    <property type="match status" value="1"/>
</dbReference>
<evidence type="ECO:0000313" key="8">
    <source>
        <dbReference type="EMBL" id="PQM35272.1"/>
    </source>
</evidence>
<dbReference type="InterPro" id="IPR007493">
    <property type="entry name" value="DUF538"/>
</dbReference>
<dbReference type="PROSITE" id="PS51169">
    <property type="entry name" value="CHORISMATE_MUT_3"/>
    <property type="match status" value="1"/>
</dbReference>
<dbReference type="InterPro" id="IPR036758">
    <property type="entry name" value="At5g01610-like"/>
</dbReference>
<dbReference type="PANTHER" id="PTHR21145">
    <property type="entry name" value="CHORISMATE MUTASE"/>
    <property type="match status" value="1"/>
</dbReference>
<evidence type="ECO:0000256" key="1">
    <source>
        <dbReference type="ARBA" id="ARBA00000824"/>
    </source>
</evidence>
<dbReference type="InterPro" id="IPR036263">
    <property type="entry name" value="Chorismate_II_sf"/>
</dbReference>
<accession>A0A314UEP2</accession>
<dbReference type="GO" id="GO:0042803">
    <property type="term" value="F:protein homodimerization activity"/>
    <property type="evidence" value="ECO:0007669"/>
    <property type="project" value="UniProtKB-ARBA"/>
</dbReference>
<evidence type="ECO:0000259" key="7">
    <source>
        <dbReference type="Pfam" id="PF01817"/>
    </source>
</evidence>
<sequence length="435" mass="49803">MSFDPTPGENRTILSEFLLLRTSPIRYSRKKRVDESESLTLDSIRHSLIRQEDSIIFSLLERAQYCYNADTYDHDAISVEGFHGSLVEFMVWETEKLHAQIGRYKSPDEHPFFPAYLPEPMLPPLQYPQVLHPCAASININNKLWDMYFRNLLPRLVKAGDDGNCGSAAVCDTLCLQALSKRIHYGKFVAEAKFLQYPAEYETAIRAQDRTQLMALLTFETVEEAIQKRVEMKAKTYAQEVKIPLEEDEASPVYKIKPHLVASLYRDWIMPLTKEVQKAKEEFSNISDDLTTFSNTVEEKAKWVFNKLKGKPPKSLPDLLREYNLPPGLFPQNVTCYEFTESNAKLIVYLPSPCEVSFKDSSVIRYATRVKAILLRGKLTGIEGMKTKVVVWVKVTCVAVESSKSDKVWFTAGVKKSRPKDAYITPRDSVRVDEF</sequence>
<dbReference type="SUPFAM" id="SSF141562">
    <property type="entry name" value="At5g01610-like"/>
    <property type="match status" value="1"/>
</dbReference>
<dbReference type="GO" id="GO:0046417">
    <property type="term" value="P:chorismate metabolic process"/>
    <property type="evidence" value="ECO:0007669"/>
    <property type="project" value="InterPro"/>
</dbReference>
<dbReference type="InterPro" id="IPR037039">
    <property type="entry name" value="CM_AroQ_sf_eucaryotic"/>
</dbReference>
<evidence type="ECO:0000256" key="3">
    <source>
        <dbReference type="ARBA" id="ARBA00012404"/>
    </source>
</evidence>
<keyword evidence="4" id="KW-0028">Amino-acid biosynthesis</keyword>
<proteinExistence type="predicted"/>
<dbReference type="OrthoDB" id="191918at2759"/>
<dbReference type="GO" id="GO:0005737">
    <property type="term" value="C:cytoplasm"/>
    <property type="evidence" value="ECO:0007669"/>
    <property type="project" value="TreeGrafter"/>
</dbReference>
<dbReference type="Pfam" id="PF04398">
    <property type="entry name" value="DUF538"/>
    <property type="match status" value="1"/>
</dbReference>
<dbReference type="GO" id="GO:0008652">
    <property type="term" value="P:amino acid biosynthetic process"/>
    <property type="evidence" value="ECO:0007669"/>
    <property type="project" value="UniProtKB-KW"/>
</dbReference>
<comment type="pathway">
    <text evidence="2">Metabolic intermediate biosynthesis; prephenate biosynthesis; prephenate from chorismate: step 1/1.</text>
</comment>
<dbReference type="STRING" id="2094558.A0A314UEP2"/>
<feature type="domain" description="Chorismate mutase" evidence="7">
    <location>
        <begin position="169"/>
        <end position="278"/>
    </location>
</feature>
<dbReference type="EMBL" id="PJQY01003693">
    <property type="protein sequence ID" value="PQM35272.1"/>
    <property type="molecule type" value="Genomic_DNA"/>
</dbReference>
<protein>
    <recommendedName>
        <fullName evidence="3">chorismate mutase</fullName>
        <ecNumber evidence="3">5.4.99.5</ecNumber>
    </recommendedName>
</protein>
<dbReference type="AlphaFoldDB" id="A0A314UEP2"/>
<dbReference type="Gene3D" id="1.10.590.10">
    <property type="entry name" value="Chorismate mutase, AroQ class superfamily, eukaryotic"/>
    <property type="match status" value="1"/>
</dbReference>
<name>A0A314UEP2_PRUYE</name>
<comment type="caution">
    <text evidence="8">The sequence shown here is derived from an EMBL/GenBank/DDBJ whole genome shotgun (WGS) entry which is preliminary data.</text>
</comment>
<dbReference type="Pfam" id="PF01817">
    <property type="entry name" value="CM_2"/>
    <property type="match status" value="1"/>
</dbReference>
<dbReference type="InterPro" id="IPR008238">
    <property type="entry name" value="Chorismate_mutase_AroQ_euk"/>
</dbReference>
<keyword evidence="5" id="KW-0057">Aromatic amino acid biosynthesis</keyword>
<evidence type="ECO:0000256" key="2">
    <source>
        <dbReference type="ARBA" id="ARBA00004817"/>
    </source>
</evidence>
<keyword evidence="6" id="KW-0413">Isomerase</keyword>
<keyword evidence="9" id="KW-1185">Reference proteome</keyword>
<dbReference type="UniPathway" id="UPA00120">
    <property type="reaction ID" value="UER00203"/>
</dbReference>
<dbReference type="InterPro" id="IPR002701">
    <property type="entry name" value="CM_II_prokaryot"/>
</dbReference>
<gene>
    <name evidence="8" type="ORF">Pyn_39794</name>
</gene>
<dbReference type="NCBIfam" id="TIGR01802">
    <property type="entry name" value="CM_pl-yst"/>
    <property type="match status" value="1"/>
</dbReference>
<evidence type="ECO:0000313" key="9">
    <source>
        <dbReference type="Proteomes" id="UP000250321"/>
    </source>
</evidence>
<dbReference type="GO" id="GO:1901747">
    <property type="term" value="P:prephenate(2-) biosynthetic process"/>
    <property type="evidence" value="ECO:0007669"/>
    <property type="project" value="UniProtKB-ARBA"/>
</dbReference>
<dbReference type="GO" id="GO:0009073">
    <property type="term" value="P:aromatic amino acid family biosynthetic process"/>
    <property type="evidence" value="ECO:0007669"/>
    <property type="project" value="UniProtKB-KW"/>
</dbReference>
<evidence type="ECO:0000256" key="6">
    <source>
        <dbReference type="ARBA" id="ARBA00023235"/>
    </source>
</evidence>
<dbReference type="Proteomes" id="UP000250321">
    <property type="component" value="Unassembled WGS sequence"/>
</dbReference>
<dbReference type="PANTHER" id="PTHR21145:SF15">
    <property type="entry name" value="CHORISMATE MUTASE 3, CHLOROPLASTIC"/>
    <property type="match status" value="1"/>
</dbReference>
<comment type="catalytic activity">
    <reaction evidence="1">
        <text>chorismate = prephenate</text>
        <dbReference type="Rhea" id="RHEA:13897"/>
        <dbReference type="ChEBI" id="CHEBI:29748"/>
        <dbReference type="ChEBI" id="CHEBI:29934"/>
        <dbReference type="EC" id="5.4.99.5"/>
    </reaction>
</comment>
<dbReference type="Gene3D" id="2.30.240.10">
    <property type="entry name" value="At5g01610-like"/>
    <property type="match status" value="1"/>
</dbReference>